<gene>
    <name evidence="1" type="ORF">GPLA_3628</name>
</gene>
<organism evidence="1 2">
    <name type="scientific">Paraglaciecola polaris LMG 21857</name>
    <dbReference type="NCBI Taxonomy" id="1129793"/>
    <lineage>
        <taxon>Bacteria</taxon>
        <taxon>Pseudomonadati</taxon>
        <taxon>Pseudomonadota</taxon>
        <taxon>Gammaproteobacteria</taxon>
        <taxon>Alteromonadales</taxon>
        <taxon>Alteromonadaceae</taxon>
        <taxon>Paraglaciecola</taxon>
    </lineage>
</organism>
<sequence length="173" mass="19649">MLKEQIAARLETAFSHYGFAEPSVSQLKTACNVSLRTLYKHYPSKEIMTVAALEYRHKRYMTFLLGEPESSGTVRITQTFEKLNQWMTEFAPNGCMSLNALAAFPENTDIKAAVMQHKHDVRVLLGEQAQRPDLSMALFLLHEGVSSVWPILGYDAIESAKHSIKQMMDIRKQ</sequence>
<reference evidence="2" key="1">
    <citation type="journal article" date="2014" name="Environ. Microbiol.">
        <title>Comparative genomics of the marine bacterial genus Glaciecola reveals the high degree of genomic diversity and genomic characteristic for cold adaptation.</title>
        <authorList>
            <person name="Qin Q.L."/>
            <person name="Xie B.B."/>
            <person name="Yu Y."/>
            <person name="Shu Y.L."/>
            <person name="Rong J.C."/>
            <person name="Zhang Y.J."/>
            <person name="Zhao D.L."/>
            <person name="Chen X.L."/>
            <person name="Zhang X.Y."/>
            <person name="Chen B."/>
            <person name="Zhou B.C."/>
            <person name="Zhang Y.Z."/>
        </authorList>
    </citation>
    <scope>NUCLEOTIDE SEQUENCE [LARGE SCALE GENOMIC DNA]</scope>
    <source>
        <strain evidence="2">LMG 21857</strain>
    </source>
</reference>
<keyword evidence="2" id="KW-1185">Reference proteome</keyword>
<dbReference type="InterPro" id="IPR009057">
    <property type="entry name" value="Homeodomain-like_sf"/>
</dbReference>
<dbReference type="SUPFAM" id="SSF46689">
    <property type="entry name" value="Homeodomain-like"/>
    <property type="match status" value="1"/>
</dbReference>
<dbReference type="OrthoDB" id="116240at2"/>
<evidence type="ECO:0000313" key="2">
    <source>
        <dbReference type="Proteomes" id="UP000006322"/>
    </source>
</evidence>
<proteinExistence type="predicted"/>
<dbReference type="EMBL" id="BAER01000112">
    <property type="protein sequence ID" value="GAC34516.1"/>
    <property type="molecule type" value="Genomic_DNA"/>
</dbReference>
<dbReference type="AlphaFoldDB" id="K6ZEK5"/>
<protein>
    <submittedName>
        <fullName evidence="1">Uncharacterized protein</fullName>
    </submittedName>
</protein>
<dbReference type="Proteomes" id="UP000006322">
    <property type="component" value="Unassembled WGS sequence"/>
</dbReference>
<dbReference type="RefSeq" id="WP_007106281.1">
    <property type="nucleotide sequence ID" value="NZ_BAER01000112.1"/>
</dbReference>
<dbReference type="Gene3D" id="1.10.357.10">
    <property type="entry name" value="Tetracycline Repressor, domain 2"/>
    <property type="match status" value="1"/>
</dbReference>
<evidence type="ECO:0000313" key="1">
    <source>
        <dbReference type="EMBL" id="GAC34516.1"/>
    </source>
</evidence>
<name>K6ZEK5_9ALTE</name>
<dbReference type="STRING" id="1129793.GPLA_3628"/>
<accession>K6ZEK5</accession>
<comment type="caution">
    <text evidence="1">The sequence shown here is derived from an EMBL/GenBank/DDBJ whole genome shotgun (WGS) entry which is preliminary data.</text>
</comment>